<gene>
    <name evidence="1" type="ORF">CY34DRAFT_103036</name>
</gene>
<dbReference type="Proteomes" id="UP000054485">
    <property type="component" value="Unassembled WGS sequence"/>
</dbReference>
<dbReference type="AlphaFoldDB" id="A0A0C9ZQM2"/>
<keyword evidence="2" id="KW-1185">Reference proteome</keyword>
<sequence>MAYSDFAQTGHFTLDNAGNNGTCMEELSSLLSARDVTFHPTAQRIPCFPHIINICVQHILHDY</sequence>
<evidence type="ECO:0000313" key="2">
    <source>
        <dbReference type="Proteomes" id="UP000054485"/>
    </source>
</evidence>
<accession>A0A0C9ZQM2</accession>
<name>A0A0C9ZQM2_9AGAM</name>
<protein>
    <submittedName>
        <fullName evidence="1">Uncharacterized protein</fullName>
    </submittedName>
</protein>
<reference evidence="1 2" key="1">
    <citation type="submission" date="2014-04" db="EMBL/GenBank/DDBJ databases">
        <authorList>
            <consortium name="DOE Joint Genome Institute"/>
            <person name="Kuo A."/>
            <person name="Ruytinx J."/>
            <person name="Rineau F."/>
            <person name="Colpaert J."/>
            <person name="Kohler A."/>
            <person name="Nagy L.G."/>
            <person name="Floudas D."/>
            <person name="Copeland A."/>
            <person name="Barry K.W."/>
            <person name="Cichocki N."/>
            <person name="Veneault-Fourrey C."/>
            <person name="LaButti K."/>
            <person name="Lindquist E.A."/>
            <person name="Lipzen A."/>
            <person name="Lundell T."/>
            <person name="Morin E."/>
            <person name="Murat C."/>
            <person name="Sun H."/>
            <person name="Tunlid A."/>
            <person name="Henrissat B."/>
            <person name="Grigoriev I.V."/>
            <person name="Hibbett D.S."/>
            <person name="Martin F."/>
            <person name="Nordberg H.P."/>
            <person name="Cantor M.N."/>
            <person name="Hua S.X."/>
        </authorList>
    </citation>
    <scope>NUCLEOTIDE SEQUENCE [LARGE SCALE GENOMIC DNA]</scope>
    <source>
        <strain evidence="1 2">UH-Slu-Lm8-n1</strain>
    </source>
</reference>
<proteinExistence type="predicted"/>
<dbReference type="InParanoid" id="A0A0C9ZQM2"/>
<dbReference type="HOGENOM" id="CLU_2892275_0_0_1"/>
<reference evidence="2" key="2">
    <citation type="submission" date="2015-01" db="EMBL/GenBank/DDBJ databases">
        <title>Evolutionary Origins and Diversification of the Mycorrhizal Mutualists.</title>
        <authorList>
            <consortium name="DOE Joint Genome Institute"/>
            <consortium name="Mycorrhizal Genomics Consortium"/>
            <person name="Kohler A."/>
            <person name="Kuo A."/>
            <person name="Nagy L.G."/>
            <person name="Floudas D."/>
            <person name="Copeland A."/>
            <person name="Barry K.W."/>
            <person name="Cichocki N."/>
            <person name="Veneault-Fourrey C."/>
            <person name="LaButti K."/>
            <person name="Lindquist E.A."/>
            <person name="Lipzen A."/>
            <person name="Lundell T."/>
            <person name="Morin E."/>
            <person name="Murat C."/>
            <person name="Riley R."/>
            <person name="Ohm R."/>
            <person name="Sun H."/>
            <person name="Tunlid A."/>
            <person name="Henrissat B."/>
            <person name="Grigoriev I.V."/>
            <person name="Hibbett D.S."/>
            <person name="Martin F."/>
        </authorList>
    </citation>
    <scope>NUCLEOTIDE SEQUENCE [LARGE SCALE GENOMIC DNA]</scope>
    <source>
        <strain evidence="2">UH-Slu-Lm8-n1</strain>
    </source>
</reference>
<evidence type="ECO:0000313" key="1">
    <source>
        <dbReference type="EMBL" id="KIK31616.1"/>
    </source>
</evidence>
<feature type="non-terminal residue" evidence="1">
    <location>
        <position position="63"/>
    </location>
</feature>
<dbReference type="OrthoDB" id="2639200at2759"/>
<dbReference type="EMBL" id="KN836822">
    <property type="protein sequence ID" value="KIK31616.1"/>
    <property type="molecule type" value="Genomic_DNA"/>
</dbReference>
<organism evidence="1 2">
    <name type="scientific">Suillus luteus UH-Slu-Lm8-n1</name>
    <dbReference type="NCBI Taxonomy" id="930992"/>
    <lineage>
        <taxon>Eukaryota</taxon>
        <taxon>Fungi</taxon>
        <taxon>Dikarya</taxon>
        <taxon>Basidiomycota</taxon>
        <taxon>Agaricomycotina</taxon>
        <taxon>Agaricomycetes</taxon>
        <taxon>Agaricomycetidae</taxon>
        <taxon>Boletales</taxon>
        <taxon>Suillineae</taxon>
        <taxon>Suillaceae</taxon>
        <taxon>Suillus</taxon>
    </lineage>
</organism>